<dbReference type="Proteomes" id="UP000499080">
    <property type="component" value="Unassembled WGS sequence"/>
</dbReference>
<dbReference type="EMBL" id="BGPR01015282">
    <property type="protein sequence ID" value="GBN68647.1"/>
    <property type="molecule type" value="Genomic_DNA"/>
</dbReference>
<sequence>MSAYSYTVDSEKCVSIQRLFQRKDSGFQLVPERILLKGEQITRLYTSYTRIFDHVKTCLLIYTLAERVRNEIKKYPDDGRWEGWDVDTPQGFDELTNALCKCLLDFISHNIAVLSKTECIDCKNGFVFNMEMHECVNLSKQQKFVAYFEQAFYSIDWDALASKFVKLNINKPYLRWCEDDLFSELDTEKLFTKIEEMYVNENTDVSLSCLEF</sequence>
<name>A0A4Y2QZ05_ARAVE</name>
<evidence type="ECO:0000313" key="1">
    <source>
        <dbReference type="EMBL" id="GBN68647.1"/>
    </source>
</evidence>
<gene>
    <name evidence="1" type="ORF">AVEN_251377_1</name>
</gene>
<proteinExistence type="predicted"/>
<organism evidence="1 2">
    <name type="scientific">Araneus ventricosus</name>
    <name type="common">Orbweaver spider</name>
    <name type="synonym">Epeira ventricosa</name>
    <dbReference type="NCBI Taxonomy" id="182803"/>
    <lineage>
        <taxon>Eukaryota</taxon>
        <taxon>Metazoa</taxon>
        <taxon>Ecdysozoa</taxon>
        <taxon>Arthropoda</taxon>
        <taxon>Chelicerata</taxon>
        <taxon>Arachnida</taxon>
        <taxon>Araneae</taxon>
        <taxon>Araneomorphae</taxon>
        <taxon>Entelegynae</taxon>
        <taxon>Araneoidea</taxon>
        <taxon>Araneidae</taxon>
        <taxon>Araneus</taxon>
    </lineage>
</organism>
<comment type="caution">
    <text evidence="1">The sequence shown here is derived from an EMBL/GenBank/DDBJ whole genome shotgun (WGS) entry which is preliminary data.</text>
</comment>
<reference evidence="1 2" key="1">
    <citation type="journal article" date="2019" name="Sci. Rep.">
        <title>Orb-weaving spider Araneus ventricosus genome elucidates the spidroin gene catalogue.</title>
        <authorList>
            <person name="Kono N."/>
            <person name="Nakamura H."/>
            <person name="Ohtoshi R."/>
            <person name="Moran D.A.P."/>
            <person name="Shinohara A."/>
            <person name="Yoshida Y."/>
            <person name="Fujiwara M."/>
            <person name="Mori M."/>
            <person name="Tomita M."/>
            <person name="Arakawa K."/>
        </authorList>
    </citation>
    <scope>NUCLEOTIDE SEQUENCE [LARGE SCALE GENOMIC DNA]</scope>
</reference>
<protein>
    <submittedName>
        <fullName evidence="1">Uncharacterized protein</fullName>
    </submittedName>
</protein>
<dbReference type="OrthoDB" id="6411667at2759"/>
<dbReference type="AlphaFoldDB" id="A0A4Y2QZ05"/>
<evidence type="ECO:0000313" key="2">
    <source>
        <dbReference type="Proteomes" id="UP000499080"/>
    </source>
</evidence>
<accession>A0A4Y2QZ05</accession>
<keyword evidence="2" id="KW-1185">Reference proteome</keyword>